<dbReference type="AlphaFoldDB" id="A0A412IS43"/>
<reference evidence="2 3" key="1">
    <citation type="submission" date="2018-08" db="EMBL/GenBank/DDBJ databases">
        <title>A genome reference for cultivated species of the human gut microbiota.</title>
        <authorList>
            <person name="Zou Y."/>
            <person name="Xue W."/>
            <person name="Luo G."/>
        </authorList>
    </citation>
    <scope>NUCLEOTIDE SEQUENCE [LARGE SCALE GENOMIC DNA]</scope>
    <source>
        <strain evidence="2 3">AF22-21</strain>
    </source>
</reference>
<evidence type="ECO:0000256" key="1">
    <source>
        <dbReference type="SAM" id="Phobius"/>
    </source>
</evidence>
<dbReference type="Proteomes" id="UP000283295">
    <property type="component" value="Unassembled WGS sequence"/>
</dbReference>
<evidence type="ECO:0000313" key="3">
    <source>
        <dbReference type="Proteomes" id="UP000283295"/>
    </source>
</evidence>
<organism evidence="2 3">
    <name type="scientific">Coprococcus eutactus</name>
    <dbReference type="NCBI Taxonomy" id="33043"/>
    <lineage>
        <taxon>Bacteria</taxon>
        <taxon>Bacillati</taxon>
        <taxon>Bacillota</taxon>
        <taxon>Clostridia</taxon>
        <taxon>Lachnospirales</taxon>
        <taxon>Lachnospiraceae</taxon>
        <taxon>Coprococcus</taxon>
    </lineage>
</organism>
<feature type="transmembrane region" description="Helical" evidence="1">
    <location>
        <begin position="32"/>
        <end position="53"/>
    </location>
</feature>
<keyword evidence="1" id="KW-1133">Transmembrane helix</keyword>
<feature type="transmembrane region" description="Helical" evidence="1">
    <location>
        <begin position="7"/>
        <end position="26"/>
    </location>
</feature>
<dbReference type="OrthoDB" id="9901539at2"/>
<gene>
    <name evidence="2" type="ORF">DWX94_06700</name>
</gene>
<comment type="caution">
    <text evidence="2">The sequence shown here is derived from an EMBL/GenBank/DDBJ whole genome shotgun (WGS) entry which is preliminary data.</text>
</comment>
<evidence type="ECO:0000313" key="2">
    <source>
        <dbReference type="EMBL" id="RGS42923.1"/>
    </source>
</evidence>
<keyword evidence="1" id="KW-0472">Membrane</keyword>
<sequence length="73" mass="8109">MLKRIGAIALIVLLVGMYVATFVMGVTGRGNFMGMIFLDVVIPVLCWGVWLIARVLKRKGEEIRSAANRDDEN</sequence>
<dbReference type="EMBL" id="QRVK01000013">
    <property type="protein sequence ID" value="RGS42923.1"/>
    <property type="molecule type" value="Genomic_DNA"/>
</dbReference>
<proteinExistence type="predicted"/>
<protein>
    <submittedName>
        <fullName evidence="2">Uncharacterized protein</fullName>
    </submittedName>
</protein>
<dbReference type="RefSeq" id="WP_022059439.1">
    <property type="nucleotide sequence ID" value="NZ_CABIWG010000001.1"/>
</dbReference>
<keyword evidence="1" id="KW-0812">Transmembrane</keyword>
<name>A0A412IS43_9FIRM</name>
<accession>A0A412IS43</accession>